<reference evidence="2 3" key="1">
    <citation type="submission" date="2019-11" db="EMBL/GenBank/DDBJ databases">
        <authorList>
            <person name="Jiang L.-Q."/>
        </authorList>
    </citation>
    <scope>NUCLEOTIDE SEQUENCE [LARGE SCALE GENOMIC DNA]</scope>
    <source>
        <strain evidence="2 3">YIM 132087</strain>
    </source>
</reference>
<sequence>MTRYLTAQLFISLDGVVESPEEWHFPFVDDELLELVNDEQEDASTLLLGRRTYENFAASWPLRDDSVPLAKHLNSMEKVVVSDTLEKADWENSRILRPRGDLAGVVRELTAGAGEPITVAGSIDLVVGLLQARLLNDLQLLVHPVVVGRGRRLFDNWTGEPLRLDSGMTVAETSSGVRRLSYFRSRRR</sequence>
<dbReference type="Gene3D" id="3.40.430.10">
    <property type="entry name" value="Dihydrofolate Reductase, subunit A"/>
    <property type="match status" value="1"/>
</dbReference>
<protein>
    <submittedName>
        <fullName evidence="2">Dihydrofolate reductase</fullName>
    </submittedName>
</protein>
<dbReference type="GO" id="GO:0008703">
    <property type="term" value="F:5-amino-6-(5-phosphoribosylamino)uracil reductase activity"/>
    <property type="evidence" value="ECO:0007669"/>
    <property type="project" value="InterPro"/>
</dbReference>
<dbReference type="InterPro" id="IPR002734">
    <property type="entry name" value="RibDG_C"/>
</dbReference>
<proteinExistence type="predicted"/>
<dbReference type="GO" id="GO:0009231">
    <property type="term" value="P:riboflavin biosynthetic process"/>
    <property type="evidence" value="ECO:0007669"/>
    <property type="project" value="InterPro"/>
</dbReference>
<name>A0A7K1FPU1_9ACTN</name>
<dbReference type="InterPro" id="IPR024072">
    <property type="entry name" value="DHFR-like_dom_sf"/>
</dbReference>
<dbReference type="Proteomes" id="UP000460221">
    <property type="component" value="Unassembled WGS sequence"/>
</dbReference>
<dbReference type="EMBL" id="WLYK01000008">
    <property type="protein sequence ID" value="MTD16166.1"/>
    <property type="molecule type" value="Genomic_DNA"/>
</dbReference>
<keyword evidence="3" id="KW-1185">Reference proteome</keyword>
<feature type="domain" description="Bacterial bifunctional deaminase-reductase C-terminal" evidence="1">
    <location>
        <begin position="3"/>
        <end position="156"/>
    </location>
</feature>
<evidence type="ECO:0000313" key="3">
    <source>
        <dbReference type="Proteomes" id="UP000460221"/>
    </source>
</evidence>
<gene>
    <name evidence="2" type="ORF">GIS00_19690</name>
</gene>
<organism evidence="2 3">
    <name type="scientific">Nakamurella alba</name>
    <dbReference type="NCBI Taxonomy" id="2665158"/>
    <lineage>
        <taxon>Bacteria</taxon>
        <taxon>Bacillati</taxon>
        <taxon>Actinomycetota</taxon>
        <taxon>Actinomycetes</taxon>
        <taxon>Nakamurellales</taxon>
        <taxon>Nakamurellaceae</taxon>
        <taxon>Nakamurella</taxon>
    </lineage>
</organism>
<dbReference type="Pfam" id="PF01872">
    <property type="entry name" value="RibD_C"/>
    <property type="match status" value="1"/>
</dbReference>
<comment type="caution">
    <text evidence="2">The sequence shown here is derived from an EMBL/GenBank/DDBJ whole genome shotgun (WGS) entry which is preliminary data.</text>
</comment>
<dbReference type="SUPFAM" id="SSF53597">
    <property type="entry name" value="Dihydrofolate reductase-like"/>
    <property type="match status" value="1"/>
</dbReference>
<dbReference type="AlphaFoldDB" id="A0A7K1FPU1"/>
<accession>A0A7K1FPU1</accession>
<evidence type="ECO:0000313" key="2">
    <source>
        <dbReference type="EMBL" id="MTD16166.1"/>
    </source>
</evidence>
<dbReference type="RefSeq" id="WP_154770122.1">
    <property type="nucleotide sequence ID" value="NZ_WLYK01000008.1"/>
</dbReference>
<evidence type="ECO:0000259" key="1">
    <source>
        <dbReference type="Pfam" id="PF01872"/>
    </source>
</evidence>